<dbReference type="PANTHER" id="PTHR42791:SF16">
    <property type="entry name" value="N-ACETYLTRANSFERASE DOMAIN-CONTAINING PROTEIN"/>
    <property type="match status" value="1"/>
</dbReference>
<comment type="caution">
    <text evidence="2">The sequence shown here is derived from an EMBL/GenBank/DDBJ whole genome shotgun (WGS) entry which is preliminary data.</text>
</comment>
<protein>
    <recommendedName>
        <fullName evidence="1">N-acetyltransferase domain-containing protein</fullName>
    </recommendedName>
</protein>
<dbReference type="InterPro" id="IPR052523">
    <property type="entry name" value="Trichothecene_AcTrans"/>
</dbReference>
<dbReference type="Gene3D" id="3.40.630.30">
    <property type="match status" value="1"/>
</dbReference>
<dbReference type="EMBL" id="MU006121">
    <property type="protein sequence ID" value="KAF2834315.1"/>
    <property type="molecule type" value="Genomic_DNA"/>
</dbReference>
<dbReference type="OrthoDB" id="2744543at2759"/>
<dbReference type="AlphaFoldDB" id="A0A9P4VLM9"/>
<reference evidence="2" key="1">
    <citation type="journal article" date="2020" name="Stud. Mycol.">
        <title>101 Dothideomycetes genomes: a test case for predicting lifestyles and emergence of pathogens.</title>
        <authorList>
            <person name="Haridas S."/>
            <person name="Albert R."/>
            <person name="Binder M."/>
            <person name="Bloem J."/>
            <person name="Labutti K."/>
            <person name="Salamov A."/>
            <person name="Andreopoulos B."/>
            <person name="Baker S."/>
            <person name="Barry K."/>
            <person name="Bills G."/>
            <person name="Bluhm B."/>
            <person name="Cannon C."/>
            <person name="Castanera R."/>
            <person name="Culley D."/>
            <person name="Daum C."/>
            <person name="Ezra D."/>
            <person name="Gonzalez J."/>
            <person name="Henrissat B."/>
            <person name="Kuo A."/>
            <person name="Liang C."/>
            <person name="Lipzen A."/>
            <person name="Lutzoni F."/>
            <person name="Magnuson J."/>
            <person name="Mondo S."/>
            <person name="Nolan M."/>
            <person name="Ohm R."/>
            <person name="Pangilinan J."/>
            <person name="Park H.-J."/>
            <person name="Ramirez L."/>
            <person name="Alfaro M."/>
            <person name="Sun H."/>
            <person name="Tritt A."/>
            <person name="Yoshinaga Y."/>
            <person name="Zwiers L.-H."/>
            <person name="Turgeon B."/>
            <person name="Goodwin S."/>
            <person name="Spatafora J."/>
            <person name="Crous P."/>
            <person name="Grigoriev I."/>
        </authorList>
    </citation>
    <scope>NUCLEOTIDE SEQUENCE</scope>
    <source>
        <strain evidence="2">CBS 101060</strain>
    </source>
</reference>
<organism evidence="2 3">
    <name type="scientific">Patellaria atrata CBS 101060</name>
    <dbReference type="NCBI Taxonomy" id="1346257"/>
    <lineage>
        <taxon>Eukaryota</taxon>
        <taxon>Fungi</taxon>
        <taxon>Dikarya</taxon>
        <taxon>Ascomycota</taxon>
        <taxon>Pezizomycotina</taxon>
        <taxon>Dothideomycetes</taxon>
        <taxon>Dothideomycetes incertae sedis</taxon>
        <taxon>Patellariales</taxon>
        <taxon>Patellariaceae</taxon>
        <taxon>Patellaria</taxon>
    </lineage>
</organism>
<dbReference type="InterPro" id="IPR016181">
    <property type="entry name" value="Acyl_CoA_acyltransferase"/>
</dbReference>
<proteinExistence type="predicted"/>
<keyword evidence="3" id="KW-1185">Reference proteome</keyword>
<gene>
    <name evidence="2" type="ORF">M501DRAFT_599492</name>
</gene>
<dbReference type="SUPFAM" id="SSF55729">
    <property type="entry name" value="Acyl-CoA N-acyltransferases (Nat)"/>
    <property type="match status" value="1"/>
</dbReference>
<dbReference type="GO" id="GO:0016747">
    <property type="term" value="F:acyltransferase activity, transferring groups other than amino-acyl groups"/>
    <property type="evidence" value="ECO:0007669"/>
    <property type="project" value="InterPro"/>
</dbReference>
<feature type="domain" description="N-acetyltransferase" evidence="1">
    <location>
        <begin position="145"/>
        <end position="196"/>
    </location>
</feature>
<dbReference type="CDD" id="cd04301">
    <property type="entry name" value="NAT_SF"/>
    <property type="match status" value="1"/>
</dbReference>
<dbReference type="Pfam" id="PF00583">
    <property type="entry name" value="Acetyltransf_1"/>
    <property type="match status" value="1"/>
</dbReference>
<dbReference type="PANTHER" id="PTHR42791">
    <property type="entry name" value="GNAT FAMILY ACETYLTRANSFERASE"/>
    <property type="match status" value="1"/>
</dbReference>
<name>A0A9P4VLM9_9PEZI</name>
<dbReference type="Proteomes" id="UP000799429">
    <property type="component" value="Unassembled WGS sequence"/>
</dbReference>
<accession>A0A9P4VLM9</accession>
<evidence type="ECO:0000259" key="1">
    <source>
        <dbReference type="Pfam" id="PF00583"/>
    </source>
</evidence>
<evidence type="ECO:0000313" key="3">
    <source>
        <dbReference type="Proteomes" id="UP000799429"/>
    </source>
</evidence>
<dbReference type="InterPro" id="IPR000182">
    <property type="entry name" value="GNAT_dom"/>
</dbReference>
<sequence>MQLRNAKITDLYQIAHVWHAAFFDDEIIGNIMHPNRIAYPDDVYYWLLRGIRERYFDWRHQFVVVTKEVDGQEVILGAAEWRRLGQGGKKMELGTWDPRSFLKPSISLFNRLSLLFFPNRAMDPTRDNFLERSLSKSAHHWMGDRAECWDLHVCGVHPNYHHQGIGKQLVRWGIQRADEEEVCASVVCGQKNRAFYIGAGLETEVEDTRTEEKKGSGGKVVLFKVSGT</sequence>
<evidence type="ECO:0000313" key="2">
    <source>
        <dbReference type="EMBL" id="KAF2834315.1"/>
    </source>
</evidence>